<reference evidence="3" key="2">
    <citation type="submission" date="2008-08" db="EMBL/GenBank/DDBJ databases">
        <authorList>
            <consortium name="Diatom Consortium"/>
            <person name="Grigoriev I."/>
            <person name="Grimwood J."/>
            <person name="Kuo A."/>
            <person name="Otillar R.P."/>
            <person name="Salamov A."/>
            <person name="Detter J.C."/>
            <person name="Lindquist E."/>
            <person name="Shapiro H."/>
            <person name="Lucas S."/>
            <person name="Glavina del Rio T."/>
            <person name="Pitluck S."/>
            <person name="Rokhsar D."/>
            <person name="Bowler C."/>
        </authorList>
    </citation>
    <scope>GENOME REANNOTATION</scope>
    <source>
        <strain evidence="3">CCAP 1055/1</strain>
    </source>
</reference>
<dbReference type="Proteomes" id="UP000000759">
    <property type="component" value="Chromosome 16"/>
</dbReference>
<keyword evidence="3" id="KW-1185">Reference proteome</keyword>
<dbReference type="EMBL" id="CM000618">
    <property type="protein sequence ID" value="EEC46001.1"/>
    <property type="molecule type" value="Genomic_DNA"/>
</dbReference>
<dbReference type="RefSeq" id="XP_002182714.1">
    <property type="nucleotide sequence ID" value="XM_002182678.1"/>
</dbReference>
<dbReference type="Gene3D" id="2.40.128.20">
    <property type="match status" value="1"/>
</dbReference>
<sequence length="261" mass="29423">MTMTTRRRLLVLGSSRPRSTSPLGLILLGAALATSQSFQQVVQWLKDHAESLLVPLYIAIVTVYLTYVAFREHLDPVLRVLFEKKAQGLESMSSRVAAPSTSELDPAFLRKADLDDPQPVDLTGVYKLISNDNFDGFLEVQGIPWALRRAANAARPVHRITHRGSHLTIKIEGIIESQTTYIINGPPVETNVRGRIFRDQVTYLENDRGIVVRKTAVTENYDVTVQRELSTDAQHIVMTSTAMFRDERVPVQCIQHFDRLE</sequence>
<name>B7G6E8_PHATC</name>
<evidence type="ECO:0000256" key="1">
    <source>
        <dbReference type="SAM" id="Phobius"/>
    </source>
</evidence>
<reference evidence="2 3" key="1">
    <citation type="journal article" date="2008" name="Nature">
        <title>The Phaeodactylum genome reveals the evolutionary history of diatom genomes.</title>
        <authorList>
            <person name="Bowler C."/>
            <person name="Allen A.E."/>
            <person name="Badger J.H."/>
            <person name="Grimwood J."/>
            <person name="Jabbari K."/>
            <person name="Kuo A."/>
            <person name="Maheswari U."/>
            <person name="Martens C."/>
            <person name="Maumus F."/>
            <person name="Otillar R.P."/>
            <person name="Rayko E."/>
            <person name="Salamov A."/>
            <person name="Vandepoele K."/>
            <person name="Beszteri B."/>
            <person name="Gruber A."/>
            <person name="Heijde M."/>
            <person name="Katinka M."/>
            <person name="Mock T."/>
            <person name="Valentin K."/>
            <person name="Verret F."/>
            <person name="Berges J.A."/>
            <person name="Brownlee C."/>
            <person name="Cadoret J.P."/>
            <person name="Chiovitti A."/>
            <person name="Choi C.J."/>
            <person name="Coesel S."/>
            <person name="De Martino A."/>
            <person name="Detter J.C."/>
            <person name="Durkin C."/>
            <person name="Falciatore A."/>
            <person name="Fournet J."/>
            <person name="Haruta M."/>
            <person name="Huysman M.J."/>
            <person name="Jenkins B.D."/>
            <person name="Jiroutova K."/>
            <person name="Jorgensen R.E."/>
            <person name="Joubert Y."/>
            <person name="Kaplan A."/>
            <person name="Kroger N."/>
            <person name="Kroth P.G."/>
            <person name="La Roche J."/>
            <person name="Lindquist E."/>
            <person name="Lommer M."/>
            <person name="Martin-Jezequel V."/>
            <person name="Lopez P.J."/>
            <person name="Lucas S."/>
            <person name="Mangogna M."/>
            <person name="McGinnis K."/>
            <person name="Medlin L.K."/>
            <person name="Montsant A."/>
            <person name="Oudot-Le Secq M.P."/>
            <person name="Napoli C."/>
            <person name="Obornik M."/>
            <person name="Parker M.S."/>
            <person name="Petit J.L."/>
            <person name="Porcel B.M."/>
            <person name="Poulsen N."/>
            <person name="Robison M."/>
            <person name="Rychlewski L."/>
            <person name="Rynearson T.A."/>
            <person name="Schmutz J."/>
            <person name="Shapiro H."/>
            <person name="Siaut M."/>
            <person name="Stanley M."/>
            <person name="Sussman M.R."/>
            <person name="Taylor A.R."/>
            <person name="Vardi A."/>
            <person name="von Dassow P."/>
            <person name="Vyverman W."/>
            <person name="Willis A."/>
            <person name="Wyrwicz L.S."/>
            <person name="Rokhsar D.S."/>
            <person name="Weissenbach J."/>
            <person name="Armbrust E.V."/>
            <person name="Green B.R."/>
            <person name="Van de Peer Y."/>
            <person name="Grigoriev I.V."/>
        </authorList>
    </citation>
    <scope>NUCLEOTIDE SEQUENCE [LARGE SCALE GENOMIC DNA]</scope>
    <source>
        <strain evidence="2 3">CCAP 1055/1</strain>
    </source>
</reference>
<dbReference type="KEGG" id="pti:PHATRDRAFT_38634"/>
<proteinExistence type="predicted"/>
<dbReference type="PaxDb" id="2850-Phatr38634"/>
<accession>B7G6E8</accession>
<dbReference type="AlphaFoldDB" id="B7G6E8"/>
<keyword evidence="1" id="KW-0472">Membrane</keyword>
<evidence type="ECO:0000313" key="2">
    <source>
        <dbReference type="EMBL" id="EEC46001.1"/>
    </source>
</evidence>
<dbReference type="InterPro" id="IPR012674">
    <property type="entry name" value="Calycin"/>
</dbReference>
<organism evidence="2 3">
    <name type="scientific">Phaeodactylum tricornutum (strain CCAP 1055/1)</name>
    <dbReference type="NCBI Taxonomy" id="556484"/>
    <lineage>
        <taxon>Eukaryota</taxon>
        <taxon>Sar</taxon>
        <taxon>Stramenopiles</taxon>
        <taxon>Ochrophyta</taxon>
        <taxon>Bacillariophyta</taxon>
        <taxon>Bacillariophyceae</taxon>
        <taxon>Bacillariophycidae</taxon>
        <taxon>Naviculales</taxon>
        <taxon>Phaeodactylaceae</taxon>
        <taxon>Phaeodactylum</taxon>
    </lineage>
</organism>
<dbReference type="InParanoid" id="B7G6E8"/>
<keyword evidence="1" id="KW-1133">Transmembrane helix</keyword>
<evidence type="ECO:0000313" key="3">
    <source>
        <dbReference type="Proteomes" id="UP000000759"/>
    </source>
</evidence>
<gene>
    <name evidence="2" type="ORF">PHATRDRAFT_38634</name>
</gene>
<dbReference type="OrthoDB" id="44721at2759"/>
<dbReference type="GeneID" id="7203535"/>
<protein>
    <submittedName>
        <fullName evidence="2">Uncharacterized protein</fullName>
    </submittedName>
</protein>
<feature type="transmembrane region" description="Helical" evidence="1">
    <location>
        <begin position="49"/>
        <end position="70"/>
    </location>
</feature>
<dbReference type="HOGENOM" id="CLU_1067354_0_0_1"/>
<keyword evidence="1" id="KW-0812">Transmembrane</keyword>
<dbReference type="SUPFAM" id="SSF50814">
    <property type="entry name" value="Lipocalins"/>
    <property type="match status" value="1"/>
</dbReference>